<dbReference type="SUPFAM" id="SSF53098">
    <property type="entry name" value="Ribonuclease H-like"/>
    <property type="match status" value="1"/>
</dbReference>
<dbReference type="PANTHER" id="PTHR46889:SF4">
    <property type="entry name" value="TRANSPOSASE INSO FOR INSERTION SEQUENCE ELEMENT IS911B-RELATED"/>
    <property type="match status" value="1"/>
</dbReference>
<dbReference type="PANTHER" id="PTHR46889">
    <property type="entry name" value="TRANSPOSASE INSF FOR INSERTION SEQUENCE IS3B-RELATED"/>
    <property type="match status" value="1"/>
</dbReference>
<dbReference type="InterPro" id="IPR036397">
    <property type="entry name" value="RNaseH_sf"/>
</dbReference>
<keyword evidence="5" id="KW-1185">Reference proteome</keyword>
<dbReference type="Pfam" id="PF13276">
    <property type="entry name" value="HTH_21"/>
    <property type="match status" value="1"/>
</dbReference>
<feature type="region of interest" description="Disordered" evidence="2">
    <location>
        <begin position="201"/>
        <end position="222"/>
    </location>
</feature>
<dbReference type="Pfam" id="PF00665">
    <property type="entry name" value="rve"/>
    <property type="match status" value="1"/>
</dbReference>
<name>A0ABT9EE46_9PROT</name>
<dbReference type="Pfam" id="PF13333">
    <property type="entry name" value="rve_2"/>
    <property type="match status" value="1"/>
</dbReference>
<dbReference type="SUPFAM" id="SSF46689">
    <property type="entry name" value="Homeodomain-like"/>
    <property type="match status" value="1"/>
</dbReference>
<gene>
    <name evidence="4" type="ORF">Q7A36_39860</name>
</gene>
<evidence type="ECO:0000259" key="3">
    <source>
        <dbReference type="PROSITE" id="PS50994"/>
    </source>
</evidence>
<comment type="caution">
    <text evidence="4">The sequence shown here is derived from an EMBL/GenBank/DDBJ whole genome shotgun (WGS) entry which is preliminary data.</text>
</comment>
<dbReference type="InterPro" id="IPR002514">
    <property type="entry name" value="Transposase_8"/>
</dbReference>
<dbReference type="Gene3D" id="1.10.10.60">
    <property type="entry name" value="Homeodomain-like"/>
    <property type="match status" value="1"/>
</dbReference>
<reference evidence="4 5" key="1">
    <citation type="submission" date="2023-08" db="EMBL/GenBank/DDBJ databases">
        <title>The draft genome sequence of Paracraurococcus sp. LOR1-02.</title>
        <authorList>
            <person name="Kingkaew E."/>
            <person name="Tanasupawat S."/>
        </authorList>
    </citation>
    <scope>NUCLEOTIDE SEQUENCE [LARGE SCALE GENOMIC DNA]</scope>
    <source>
        <strain evidence="4 5">LOR1-02</strain>
    </source>
</reference>
<protein>
    <submittedName>
        <fullName evidence="4">IS3 family transposase</fullName>
    </submittedName>
</protein>
<evidence type="ECO:0000256" key="1">
    <source>
        <dbReference type="SAM" id="Coils"/>
    </source>
</evidence>
<feature type="domain" description="Integrase catalytic" evidence="3">
    <location>
        <begin position="229"/>
        <end position="391"/>
    </location>
</feature>
<keyword evidence="1" id="KW-0175">Coiled coil</keyword>
<dbReference type="InterPro" id="IPR001584">
    <property type="entry name" value="Integrase_cat-core"/>
</dbReference>
<dbReference type="InterPro" id="IPR012337">
    <property type="entry name" value="RNaseH-like_sf"/>
</dbReference>
<accession>A0ABT9EE46</accession>
<dbReference type="InterPro" id="IPR025948">
    <property type="entry name" value="HTH-like_dom"/>
</dbReference>
<proteinExistence type="predicted"/>
<feature type="compositionally biased region" description="Basic and acidic residues" evidence="2">
    <location>
        <begin position="211"/>
        <end position="222"/>
    </location>
</feature>
<dbReference type="Gene3D" id="3.30.420.10">
    <property type="entry name" value="Ribonuclease H-like superfamily/Ribonuclease H"/>
    <property type="match status" value="1"/>
</dbReference>
<dbReference type="InterPro" id="IPR009057">
    <property type="entry name" value="Homeodomain-like_sf"/>
</dbReference>
<dbReference type="EMBL" id="JAUTWS010000307">
    <property type="protein sequence ID" value="MDO9714502.1"/>
    <property type="molecule type" value="Genomic_DNA"/>
</dbReference>
<feature type="coiled-coil region" evidence="1">
    <location>
        <begin position="66"/>
        <end position="93"/>
    </location>
</feature>
<dbReference type="Proteomes" id="UP001243009">
    <property type="component" value="Unassembled WGS sequence"/>
</dbReference>
<dbReference type="InterPro" id="IPR050900">
    <property type="entry name" value="Transposase_IS3/IS150/IS904"/>
</dbReference>
<evidence type="ECO:0000256" key="2">
    <source>
        <dbReference type="SAM" id="MobiDB-lite"/>
    </source>
</evidence>
<sequence>MPKSHPAYAPEFRRQMVELVRSGRDPADLAREFEPSAQAIRNWVAVADRQEGRREAKPAPAEAALNTAEREELARLRRENKQLRQERDILFSSSGLVCPRDRHDPVRIFEFMKANQATFPIAKMARLLGVSRAGYYTWLDRPLSAHAEADAVLLRRIRTVHATSRQTYGSPRVHAELRASGERHGRKRIARLMRSAGLVGASHRRGGPVTTRRDDSSRPAPDLVDRKFAASGPNQLWVADITFIPTAVGFLYLAVVLDVWSRKVIGWATANHLRAELVLDALEMAIGQRRPGDVIHHSDQGSQYTSLAFGKRCKEAGVRPSMGSVGDAYDNAMCESFFAILECELLARRRFASHAEARMATFSFIEAWYNPVRLHSALGYRSPMTYEKEEQKAATAAA</sequence>
<dbReference type="Pfam" id="PF01527">
    <property type="entry name" value="HTH_Tnp_1"/>
    <property type="match status" value="1"/>
</dbReference>
<dbReference type="RefSeq" id="WP_305109333.1">
    <property type="nucleotide sequence ID" value="NZ_JAUTWS010000307.1"/>
</dbReference>
<evidence type="ECO:0000313" key="4">
    <source>
        <dbReference type="EMBL" id="MDO9714502.1"/>
    </source>
</evidence>
<dbReference type="NCBIfam" id="NF033516">
    <property type="entry name" value="transpos_IS3"/>
    <property type="match status" value="1"/>
</dbReference>
<evidence type="ECO:0000313" key="5">
    <source>
        <dbReference type="Proteomes" id="UP001243009"/>
    </source>
</evidence>
<organism evidence="4 5">
    <name type="scientific">Paracraurococcus lichenis</name>
    <dbReference type="NCBI Taxonomy" id="3064888"/>
    <lineage>
        <taxon>Bacteria</taxon>
        <taxon>Pseudomonadati</taxon>
        <taxon>Pseudomonadota</taxon>
        <taxon>Alphaproteobacteria</taxon>
        <taxon>Acetobacterales</taxon>
        <taxon>Roseomonadaceae</taxon>
        <taxon>Paracraurococcus</taxon>
    </lineage>
</organism>
<dbReference type="InterPro" id="IPR048020">
    <property type="entry name" value="Transpos_IS3"/>
</dbReference>
<dbReference type="PROSITE" id="PS50994">
    <property type="entry name" value="INTEGRASE"/>
    <property type="match status" value="1"/>
</dbReference>